<dbReference type="SUPFAM" id="SSF143011">
    <property type="entry name" value="RelE-like"/>
    <property type="match status" value="1"/>
</dbReference>
<dbReference type="InterPro" id="IPR007712">
    <property type="entry name" value="RelE/ParE_toxin"/>
</dbReference>
<keyword evidence="3" id="KW-0378">Hydrolase</keyword>
<evidence type="ECO:0000256" key="1">
    <source>
        <dbReference type="ARBA" id="ARBA00006226"/>
    </source>
</evidence>
<sequence>MTQPYELQVSASVARTIQDKLPVGVASAVIEFITRTLPDNPHRVGKPLRYELEGVYSARRGAFRVLYEIDDERREVTVIRVEHRADAYRPR</sequence>
<evidence type="ECO:0000313" key="3">
    <source>
        <dbReference type="EMBL" id="PSL58180.1"/>
    </source>
</evidence>
<dbReference type="PANTHER" id="PTHR35601:SF1">
    <property type="entry name" value="TOXIN RELE"/>
    <property type="match status" value="1"/>
</dbReference>
<evidence type="ECO:0000256" key="2">
    <source>
        <dbReference type="ARBA" id="ARBA00022649"/>
    </source>
</evidence>
<protein>
    <submittedName>
        <fullName evidence="3">mRNA-degrading endonuclease RelE of RelBE toxin-antitoxin system</fullName>
    </submittedName>
</protein>
<gene>
    <name evidence="3" type="ORF">B0I31_101396</name>
</gene>
<reference evidence="3 4" key="1">
    <citation type="submission" date="2018-03" db="EMBL/GenBank/DDBJ databases">
        <title>Genomic Encyclopedia of Type Strains, Phase III (KMG-III): the genomes of soil and plant-associated and newly described type strains.</title>
        <authorList>
            <person name="Whitman W."/>
        </authorList>
    </citation>
    <scope>NUCLEOTIDE SEQUENCE [LARGE SCALE GENOMIC DNA]</scope>
    <source>
        <strain evidence="3 4">CGMCC 4.7097</strain>
    </source>
</reference>
<dbReference type="OrthoDB" id="5326046at2"/>
<name>A0A2P8II85_SACCR</name>
<dbReference type="Proteomes" id="UP000241118">
    <property type="component" value="Unassembled WGS sequence"/>
</dbReference>
<dbReference type="Gene3D" id="3.30.2310.20">
    <property type="entry name" value="RelE-like"/>
    <property type="match status" value="1"/>
</dbReference>
<dbReference type="InterPro" id="IPR035093">
    <property type="entry name" value="RelE/ParE_toxin_dom_sf"/>
</dbReference>
<dbReference type="RefSeq" id="WP_106613529.1">
    <property type="nucleotide sequence ID" value="NZ_PYAX01000001.1"/>
</dbReference>
<evidence type="ECO:0000313" key="4">
    <source>
        <dbReference type="Proteomes" id="UP000241118"/>
    </source>
</evidence>
<dbReference type="Pfam" id="PF05016">
    <property type="entry name" value="ParE_toxin"/>
    <property type="match status" value="1"/>
</dbReference>
<organism evidence="3 4">
    <name type="scientific">Saccharothrix carnea</name>
    <dbReference type="NCBI Taxonomy" id="1280637"/>
    <lineage>
        <taxon>Bacteria</taxon>
        <taxon>Bacillati</taxon>
        <taxon>Actinomycetota</taxon>
        <taxon>Actinomycetes</taxon>
        <taxon>Pseudonocardiales</taxon>
        <taxon>Pseudonocardiaceae</taxon>
        <taxon>Saccharothrix</taxon>
    </lineage>
</organism>
<keyword evidence="4" id="KW-1185">Reference proteome</keyword>
<keyword evidence="3" id="KW-0540">Nuclease</keyword>
<keyword evidence="3" id="KW-0255">Endonuclease</keyword>
<dbReference type="GO" id="GO:0004519">
    <property type="term" value="F:endonuclease activity"/>
    <property type="evidence" value="ECO:0007669"/>
    <property type="project" value="UniProtKB-KW"/>
</dbReference>
<proteinExistence type="inferred from homology"/>
<dbReference type="PANTHER" id="PTHR35601">
    <property type="entry name" value="TOXIN RELE"/>
    <property type="match status" value="1"/>
</dbReference>
<dbReference type="EMBL" id="PYAX01000001">
    <property type="protein sequence ID" value="PSL58180.1"/>
    <property type="molecule type" value="Genomic_DNA"/>
</dbReference>
<comment type="similarity">
    <text evidence="1">Belongs to the RelE toxin family.</text>
</comment>
<comment type="caution">
    <text evidence="3">The sequence shown here is derived from an EMBL/GenBank/DDBJ whole genome shotgun (WGS) entry which is preliminary data.</text>
</comment>
<accession>A0A2P8II85</accession>
<dbReference type="AlphaFoldDB" id="A0A2P8II85"/>
<keyword evidence="2" id="KW-1277">Toxin-antitoxin system</keyword>